<feature type="compositionally biased region" description="Low complexity" evidence="1">
    <location>
        <begin position="924"/>
        <end position="947"/>
    </location>
</feature>
<proteinExistence type="predicted"/>
<feature type="transmembrane region" description="Helical" evidence="2">
    <location>
        <begin position="760"/>
        <end position="779"/>
    </location>
</feature>
<reference evidence="3 4" key="1">
    <citation type="submission" date="2020-05" db="EMBL/GenBank/DDBJ databases">
        <title>Bremerella alba sp. nov., a novel planctomycete isolated from the surface of the macroalga Fucus spiralis.</title>
        <authorList>
            <person name="Godinho O."/>
            <person name="Botelho R."/>
            <person name="Albuquerque L."/>
            <person name="Wiegand S."/>
            <person name="Da Costa M.S."/>
            <person name="Lobo-Da-Cunha A."/>
            <person name="Jogler C."/>
            <person name="Lage O.M."/>
        </authorList>
    </citation>
    <scope>NUCLEOTIDE SEQUENCE [LARGE SCALE GENOMIC DNA]</scope>
    <source>
        <strain evidence="3 4">FF15</strain>
    </source>
</reference>
<feature type="region of interest" description="Disordered" evidence="1">
    <location>
        <begin position="55"/>
        <end position="81"/>
    </location>
</feature>
<keyword evidence="4" id="KW-1185">Reference proteome</keyword>
<evidence type="ECO:0000313" key="4">
    <source>
        <dbReference type="Proteomes" id="UP000551616"/>
    </source>
</evidence>
<name>A0A7V9A5H8_9BACT</name>
<sequence length="1041" mass="112180">MDEREQIQQQMLELIYGLLSDQQSAELVDRISSDGQLAREYAELKEQTELLAEVTQANTQPPNYDDWKRQADDDRPTPSTPAAMWASRTLQVVAALAACLLIAAFGYPMLSIDQQDQTLAFAQQKEHLAKNFLSVSVTGPSLMAAEVRNDFFVSIEDADSQPVDAEVEYTFKNPEGATVYYGLTTATNGQVVCQIPADEVSYAAKLEVVARHEQAKSTLDIDVKAAPPKPIAVLQTDREIAEPGEMVNFRAVVLDPQTNRDQSANVDFVYRLPNQRGLNHIASAERATLQGVAQGQMQVPTANDFDNVELGIQSPQLQNNYQQRALPIADASAKDPAGLARLSTRQYGAYQDNTFGAYGGGAPSQIAARPEGGNLVAGVSNRLRYLATRDQASGNRARMQVRGAEAKQVAETDKPDQDYGYFDFVPQPMQDYTVEVVEENQAPLEEQIAQAQSLPAAMQINNGVAPANQPLEVEVRVAQANSTLALVASDGHNTIGHNLWDVGVNAPITQPVQLNLPAEASGAQRVQLFSVPQQDDAGDSVAEPQLIAERIIYRIPVQRYDIDVEGLPAQADPGQSLNVQVSVTDEFDSPAQATLGVQMERVTDLLPRSQQPLGLEGEWFFNRRVQVPATAAALPENIRDLEQDSVWFDQVLALSTWKEESVGPTSDTSEMTARVPEEADTASAATQAKLPVMRRSNKKIVQSEYQTALAAVHADWESQLEDIRQTSSWMLTVAGGILVVCLIGLAVVQGLPKIGVWGPGLLVALGAVLWGIFSLNLALPEMNAPSASQTEMVALNDAIEKRETPLAKASQDLPKERQADGAVIPMADDNAAASSFAAGSMSANAPQIRPAVELQRNGQPSQKAQVELRSGPARFAQPTAGGMREPSNDAPGGSPLSAPANASNAEMRGAGMESFGATPRLMRSQPEPSPQAEAPADNDANDPQADAVEIESAESVMGRSGDPQSETETLRSEPVLWQPRLTTNPDGQVNIPVQLPRQPGRYRLLIDAHGSGRLGTVVRYVEVRLPSLAAPVPAAPKKAAN</sequence>
<accession>A0A7V9A5H8</accession>
<feature type="region of interest" description="Disordered" evidence="1">
    <location>
        <begin position="854"/>
        <end position="902"/>
    </location>
</feature>
<feature type="region of interest" description="Disordered" evidence="1">
    <location>
        <begin position="919"/>
        <end position="991"/>
    </location>
</feature>
<feature type="transmembrane region" description="Helical" evidence="2">
    <location>
        <begin position="92"/>
        <end position="110"/>
    </location>
</feature>
<dbReference type="RefSeq" id="WP_207394728.1">
    <property type="nucleotide sequence ID" value="NZ_JABRWO010000001.1"/>
</dbReference>
<dbReference type="EMBL" id="JABRWO010000001">
    <property type="protein sequence ID" value="MBA2113228.1"/>
    <property type="molecule type" value="Genomic_DNA"/>
</dbReference>
<dbReference type="AlphaFoldDB" id="A0A7V9A5H8"/>
<evidence type="ECO:0000313" key="3">
    <source>
        <dbReference type="EMBL" id="MBA2113228.1"/>
    </source>
</evidence>
<keyword evidence="2" id="KW-0812">Transmembrane</keyword>
<evidence type="ECO:0000256" key="1">
    <source>
        <dbReference type="SAM" id="MobiDB-lite"/>
    </source>
</evidence>
<evidence type="ECO:0000256" key="2">
    <source>
        <dbReference type="SAM" id="Phobius"/>
    </source>
</evidence>
<feature type="compositionally biased region" description="Basic and acidic residues" evidence="1">
    <location>
        <begin position="65"/>
        <end position="76"/>
    </location>
</feature>
<feature type="transmembrane region" description="Helical" evidence="2">
    <location>
        <begin position="729"/>
        <end position="748"/>
    </location>
</feature>
<comment type="caution">
    <text evidence="3">The sequence shown here is derived from an EMBL/GenBank/DDBJ whole genome shotgun (WGS) entry which is preliminary data.</text>
</comment>
<feature type="region of interest" description="Disordered" evidence="1">
    <location>
        <begin position="662"/>
        <end position="681"/>
    </location>
</feature>
<dbReference type="Gene3D" id="2.60.40.1930">
    <property type="match status" value="1"/>
</dbReference>
<dbReference type="Proteomes" id="UP000551616">
    <property type="component" value="Unassembled WGS sequence"/>
</dbReference>
<keyword evidence="2" id="KW-0472">Membrane</keyword>
<feature type="compositionally biased region" description="Low complexity" evidence="1">
    <location>
        <begin position="890"/>
        <end position="902"/>
    </location>
</feature>
<keyword evidence="2" id="KW-1133">Transmembrane helix</keyword>
<gene>
    <name evidence="3" type="ORF">HOV93_03770</name>
</gene>
<protein>
    <submittedName>
        <fullName evidence="3">Uncharacterized protein</fullName>
    </submittedName>
</protein>
<organism evidence="3 4">
    <name type="scientific">Bremerella alba</name>
    <dbReference type="NCBI Taxonomy" id="980252"/>
    <lineage>
        <taxon>Bacteria</taxon>
        <taxon>Pseudomonadati</taxon>
        <taxon>Planctomycetota</taxon>
        <taxon>Planctomycetia</taxon>
        <taxon>Pirellulales</taxon>
        <taxon>Pirellulaceae</taxon>
        <taxon>Bremerella</taxon>
    </lineage>
</organism>